<evidence type="ECO:0000313" key="3">
    <source>
        <dbReference type="Proteomes" id="UP001165121"/>
    </source>
</evidence>
<accession>A0A9W6Y415</accession>
<organism evidence="2 3">
    <name type="scientific">Phytophthora fragariaefolia</name>
    <dbReference type="NCBI Taxonomy" id="1490495"/>
    <lineage>
        <taxon>Eukaryota</taxon>
        <taxon>Sar</taxon>
        <taxon>Stramenopiles</taxon>
        <taxon>Oomycota</taxon>
        <taxon>Peronosporomycetes</taxon>
        <taxon>Peronosporales</taxon>
        <taxon>Peronosporaceae</taxon>
        <taxon>Phytophthora</taxon>
    </lineage>
</organism>
<protein>
    <submittedName>
        <fullName evidence="2">Unnamed protein product</fullName>
    </submittedName>
</protein>
<reference evidence="2" key="1">
    <citation type="submission" date="2023-04" db="EMBL/GenBank/DDBJ databases">
        <title>Phytophthora fragariaefolia NBRC 109709.</title>
        <authorList>
            <person name="Ichikawa N."/>
            <person name="Sato H."/>
            <person name="Tonouchi N."/>
        </authorList>
    </citation>
    <scope>NUCLEOTIDE SEQUENCE</scope>
    <source>
        <strain evidence="2">NBRC 109709</strain>
    </source>
</reference>
<feature type="region of interest" description="Disordered" evidence="1">
    <location>
        <begin position="1"/>
        <end position="87"/>
    </location>
</feature>
<sequence length="99" mass="10225">MQPTADTGTTSSGPSGLGEGSSADSLPRPRVTPRVGSGRECSFVDLTTSSETDSGTGQASRMNTPRQPSPPGDTTSDAEDKSSSARWVTLESLESLLHL</sequence>
<proteinExistence type="predicted"/>
<dbReference type="Proteomes" id="UP001165121">
    <property type="component" value="Unassembled WGS sequence"/>
</dbReference>
<feature type="compositionally biased region" description="Polar residues" evidence="1">
    <location>
        <begin position="45"/>
        <end position="66"/>
    </location>
</feature>
<comment type="caution">
    <text evidence="2">The sequence shown here is derived from an EMBL/GenBank/DDBJ whole genome shotgun (WGS) entry which is preliminary data.</text>
</comment>
<dbReference type="EMBL" id="BSXT01002947">
    <property type="protein sequence ID" value="GMF51768.1"/>
    <property type="molecule type" value="Genomic_DNA"/>
</dbReference>
<keyword evidence="3" id="KW-1185">Reference proteome</keyword>
<gene>
    <name evidence="2" type="ORF">Pfra01_002103900</name>
</gene>
<evidence type="ECO:0000256" key="1">
    <source>
        <dbReference type="SAM" id="MobiDB-lite"/>
    </source>
</evidence>
<name>A0A9W6Y415_9STRA</name>
<evidence type="ECO:0000313" key="2">
    <source>
        <dbReference type="EMBL" id="GMF51768.1"/>
    </source>
</evidence>
<dbReference type="AlphaFoldDB" id="A0A9W6Y415"/>